<feature type="transmembrane region" description="Helical" evidence="2">
    <location>
        <begin position="146"/>
        <end position="169"/>
    </location>
</feature>
<dbReference type="AlphaFoldDB" id="G5AAJ5"/>
<feature type="transmembrane region" description="Helical" evidence="2">
    <location>
        <begin position="97"/>
        <end position="125"/>
    </location>
</feature>
<evidence type="ECO:0000256" key="2">
    <source>
        <dbReference type="SAM" id="Phobius"/>
    </source>
</evidence>
<feature type="region of interest" description="Disordered" evidence="1">
    <location>
        <begin position="260"/>
        <end position="337"/>
    </location>
</feature>
<name>G5AAJ5_PHYSP</name>
<dbReference type="RefSeq" id="XP_009537190.1">
    <property type="nucleotide sequence ID" value="XM_009538895.1"/>
</dbReference>
<keyword evidence="2" id="KW-0812">Transmembrane</keyword>
<dbReference type="Proteomes" id="UP000002640">
    <property type="component" value="Unassembled WGS sequence"/>
</dbReference>
<reference evidence="4 5" key="1">
    <citation type="journal article" date="2006" name="Science">
        <title>Phytophthora genome sequences uncover evolutionary origins and mechanisms of pathogenesis.</title>
        <authorList>
            <person name="Tyler B.M."/>
            <person name="Tripathy S."/>
            <person name="Zhang X."/>
            <person name="Dehal P."/>
            <person name="Jiang R.H."/>
            <person name="Aerts A."/>
            <person name="Arredondo F.D."/>
            <person name="Baxter L."/>
            <person name="Bensasson D."/>
            <person name="Beynon J.L."/>
            <person name="Chapman J."/>
            <person name="Damasceno C.M."/>
            <person name="Dorrance A.E."/>
            <person name="Dou D."/>
            <person name="Dickerman A.W."/>
            <person name="Dubchak I.L."/>
            <person name="Garbelotto M."/>
            <person name="Gijzen M."/>
            <person name="Gordon S.G."/>
            <person name="Govers F."/>
            <person name="Grunwald N.J."/>
            <person name="Huang W."/>
            <person name="Ivors K.L."/>
            <person name="Jones R.W."/>
            <person name="Kamoun S."/>
            <person name="Krampis K."/>
            <person name="Lamour K.H."/>
            <person name="Lee M.K."/>
            <person name="McDonald W.H."/>
            <person name="Medina M."/>
            <person name="Meijer H.J."/>
            <person name="Nordberg E.K."/>
            <person name="Maclean D.J."/>
            <person name="Ospina-Giraldo M.D."/>
            <person name="Morris P.F."/>
            <person name="Phuntumart V."/>
            <person name="Putnam N.H."/>
            <person name="Rash S."/>
            <person name="Rose J.K."/>
            <person name="Sakihama Y."/>
            <person name="Salamov A.A."/>
            <person name="Savidor A."/>
            <person name="Scheuring C.F."/>
            <person name="Smith B.M."/>
            <person name="Sobral B.W."/>
            <person name="Terry A."/>
            <person name="Torto-Alalibo T.A."/>
            <person name="Win J."/>
            <person name="Xu Z."/>
            <person name="Zhang H."/>
            <person name="Grigoriev I.V."/>
            <person name="Rokhsar D.S."/>
            <person name="Boore J.L."/>
        </authorList>
    </citation>
    <scope>NUCLEOTIDE SEQUENCE [LARGE SCALE GENOMIC DNA]</scope>
    <source>
        <strain evidence="4 5">P6497</strain>
    </source>
</reference>
<evidence type="ECO:0000313" key="5">
    <source>
        <dbReference type="Proteomes" id="UP000002640"/>
    </source>
</evidence>
<feature type="transmembrane region" description="Helical" evidence="2">
    <location>
        <begin position="369"/>
        <end position="386"/>
    </location>
</feature>
<evidence type="ECO:0000256" key="1">
    <source>
        <dbReference type="SAM" id="MobiDB-lite"/>
    </source>
</evidence>
<dbReference type="STRING" id="1094619.G5AAJ5"/>
<keyword evidence="5" id="KW-1185">Reference proteome</keyword>
<feature type="transmembrane region" description="Helical" evidence="2">
    <location>
        <begin position="59"/>
        <end position="77"/>
    </location>
</feature>
<organism evidence="4 5">
    <name type="scientific">Phytophthora sojae (strain P6497)</name>
    <name type="common">Soybean stem and root rot agent</name>
    <name type="synonym">Phytophthora megasperma f. sp. glycines</name>
    <dbReference type="NCBI Taxonomy" id="1094619"/>
    <lineage>
        <taxon>Eukaryota</taxon>
        <taxon>Sar</taxon>
        <taxon>Stramenopiles</taxon>
        <taxon>Oomycota</taxon>
        <taxon>Peronosporomycetes</taxon>
        <taxon>Peronosporales</taxon>
        <taxon>Peronosporaceae</taxon>
        <taxon>Phytophthora</taxon>
    </lineage>
</organism>
<dbReference type="CDD" id="cd16015">
    <property type="entry name" value="LTA_synthase"/>
    <property type="match status" value="1"/>
</dbReference>
<feature type="transmembrane region" description="Helical" evidence="2">
    <location>
        <begin position="209"/>
        <end position="230"/>
    </location>
</feature>
<accession>G5AAJ5</accession>
<keyword evidence="2" id="KW-1133">Transmembrane helix</keyword>
<protein>
    <recommendedName>
        <fullName evidence="3">Sulfatase N-terminal domain-containing protein</fullName>
    </recommendedName>
</protein>
<gene>
    <name evidence="4" type="ORF">PHYSODRAFT_340686</name>
</gene>
<dbReference type="GeneID" id="20647954"/>
<feature type="domain" description="Sulfatase N-terminal" evidence="3">
    <location>
        <begin position="471"/>
        <end position="750"/>
    </location>
</feature>
<dbReference type="PANTHER" id="PTHR43751">
    <property type="entry name" value="SULFATASE"/>
    <property type="match status" value="1"/>
</dbReference>
<sequence length="909" mass="102192">MVRRDSVDKGQRYGFPTAVSGDAVDDYPVKKDPSEAPAIVRWLKPDALMQRVGQYGHPWIGWAFVYGIVLLVFFIYRCTALKALFAMYASVKDGTPSIVLGALTLGLLEDFVCATYFACALWLFDSLKAATVRCFPQLKRPGIAQFISKAVTFLVSWLLFLAMTVPFVADVIIVRLRDMRFTFDIVTMAIDEKDNATSFEVSNDEVVDAVLNAVALVVVATFFAVVRTWAPWADLSNWNPTQLFPQAPYRLCSRSAARVKHKHRPTTKVDQEDFEDSQDSSSPTEDSELDPTNNVLSSRANASKARDGDDQDTERDAANTARYVKIQVREPAQSPELRKLTAADADDDGDNSAGSDATDQYRQYLKRGIITLVGLVFFPMVVVAISQGSTPLIAYSALNTTLNELFKHALQPPVRQVTPEAEDSSLPWVEAFIDYKTEEHTLFGYETLYRRTTGFKGDLAFDVNVSDDNPPNVLVIVVEAFRYHDSHYLVGKEDPSNLFKGSNITITPNFDKWAKRNIALRNFWSSWRTSRSVESLQFAQLPYDSVTKSGMTGGRSGTKLAGLPQLFTAKGYETFFTTGCLTGYDGWDGFLPSHGFDTVWSRDEMMKIAEKDLGIKHGDWDGAEHRGLNWGVHDDLSFQILGDLLINKTKEQQDRVARGQPKKPLYLNHYTISSHVDYKQRPKWYDEAEKPDFSVMYEGEEYVDNIKNYLEMRYFADVEMGKFLDRMAQEGILNDTIIVISGDHGQGPEFGNDVPEDRDVSATRVAGAIIAEGRLGNASGLVIDDATEQYDILNTLADITGVPEGGFEQDGVGRSLKRKTKFGERTVYSNNPTRKMSVVRGHLRLRYDKAMDSMLLHNADTDHDMKNNLLPTLTKEEKDEWIAWRDAGRRINSYYTKRWEGSCLLAAEC</sequence>
<dbReference type="SMR" id="G5AAJ5"/>
<feature type="compositionally biased region" description="Polar residues" evidence="1">
    <location>
        <begin position="290"/>
        <end position="301"/>
    </location>
</feature>
<dbReference type="Pfam" id="PF00884">
    <property type="entry name" value="Sulfatase"/>
    <property type="match status" value="1"/>
</dbReference>
<evidence type="ECO:0000259" key="3">
    <source>
        <dbReference type="Pfam" id="PF00884"/>
    </source>
</evidence>
<dbReference type="InterPro" id="IPR017850">
    <property type="entry name" value="Alkaline_phosphatase_core_sf"/>
</dbReference>
<dbReference type="EMBL" id="JH159162">
    <property type="protein sequence ID" value="EGZ07624.1"/>
    <property type="molecule type" value="Genomic_DNA"/>
</dbReference>
<dbReference type="InParanoid" id="G5AAJ5"/>
<dbReference type="PANTHER" id="PTHR43751:SF3">
    <property type="entry name" value="SULFATASE N-TERMINAL DOMAIN-CONTAINING PROTEIN"/>
    <property type="match status" value="1"/>
</dbReference>
<dbReference type="InterPro" id="IPR052701">
    <property type="entry name" value="GAG_Ulvan_Degrading_Sulfatases"/>
</dbReference>
<dbReference type="Gene3D" id="3.40.720.10">
    <property type="entry name" value="Alkaline Phosphatase, subunit A"/>
    <property type="match status" value="1"/>
</dbReference>
<dbReference type="SUPFAM" id="SSF53649">
    <property type="entry name" value="Alkaline phosphatase-like"/>
    <property type="match status" value="1"/>
</dbReference>
<evidence type="ECO:0000313" key="4">
    <source>
        <dbReference type="EMBL" id="EGZ07624.1"/>
    </source>
</evidence>
<dbReference type="InterPro" id="IPR000917">
    <property type="entry name" value="Sulfatase_N"/>
</dbReference>
<keyword evidence="2" id="KW-0472">Membrane</keyword>
<dbReference type="KEGG" id="psoj:PHYSODRAFT_340686"/>
<proteinExistence type="predicted"/>